<sequence>MHSQDEHPLRTGDNDNVSNTREHLSASLLGSQSDGHSVEEHKSSTHLTDEEQTQAVLPVDESEVYFLIADFLTRHSVCHKAANALIQELAEHQLLKSSVDWTGTSRTATYEDYRLRHRDLSSSHLVELLQEATTFSRLDGKNDGDKKKKKTKKMKDVHTSLLLKTRVRRQLILSLDESKQLAKDIVKQLFRLREVLKTVKVVEKVIKKYERYQKYTTLTSVEELPLELQLAMVDNDTGIKTDTKTK</sequence>
<dbReference type="GO" id="GO:0007010">
    <property type="term" value="P:cytoskeleton organization"/>
    <property type="evidence" value="ECO:0007669"/>
    <property type="project" value="TreeGrafter"/>
</dbReference>
<keyword evidence="4" id="KW-1185">Reference proteome</keyword>
<dbReference type="AlphaFoldDB" id="A0A3M6VQX5"/>
<organism evidence="3 4">
    <name type="scientific">Peronospora effusa</name>
    <dbReference type="NCBI Taxonomy" id="542832"/>
    <lineage>
        <taxon>Eukaryota</taxon>
        <taxon>Sar</taxon>
        <taxon>Stramenopiles</taxon>
        <taxon>Oomycota</taxon>
        <taxon>Peronosporomycetes</taxon>
        <taxon>Peronosporales</taxon>
        <taxon>Peronosporaceae</taxon>
        <taxon>Peronospora</taxon>
    </lineage>
</organism>
<protein>
    <recommendedName>
        <fullName evidence="2">BRWD/PHIP N-terminal domain-containing protein</fullName>
    </recommendedName>
</protein>
<evidence type="ECO:0000256" key="1">
    <source>
        <dbReference type="SAM" id="MobiDB-lite"/>
    </source>
</evidence>
<gene>
    <name evidence="3" type="ORF">DD238_004255</name>
</gene>
<name>A0A3M6VQX5_9STRA</name>
<comment type="caution">
    <text evidence="3">The sequence shown here is derived from an EMBL/GenBank/DDBJ whole genome shotgun (WGS) entry which is preliminary data.</text>
</comment>
<feature type="region of interest" description="Disordered" evidence="1">
    <location>
        <begin position="1"/>
        <end position="54"/>
    </location>
</feature>
<dbReference type="PANTHER" id="PTHR16266:SF17">
    <property type="entry name" value="BRWD3"/>
    <property type="match status" value="1"/>
</dbReference>
<dbReference type="VEuPathDB" id="FungiDB:DD237_003796"/>
<dbReference type="InterPro" id="IPR052060">
    <property type="entry name" value="Bromo_WD_repeat"/>
</dbReference>
<evidence type="ECO:0000313" key="4">
    <source>
        <dbReference type="Proteomes" id="UP000282087"/>
    </source>
</evidence>
<accession>A0A3M6VQX5</accession>
<dbReference type="Proteomes" id="UP000282087">
    <property type="component" value="Unassembled WGS sequence"/>
</dbReference>
<reference evidence="3 4" key="1">
    <citation type="submission" date="2018-06" db="EMBL/GenBank/DDBJ databases">
        <title>Comparative genomics of downy mildews reveals potential adaptations to biotrophy.</title>
        <authorList>
            <person name="Fletcher K."/>
            <person name="Klosterman S.J."/>
            <person name="Derevnina L."/>
            <person name="Martin F."/>
            <person name="Koike S."/>
            <person name="Reyes Chin-Wo S."/>
            <person name="Mou B."/>
            <person name="Michelmore R."/>
        </authorList>
    </citation>
    <scope>NUCLEOTIDE SEQUENCE [LARGE SCALE GENOMIC DNA]</scope>
    <source>
        <strain evidence="3 4">R14</strain>
    </source>
</reference>
<evidence type="ECO:0000259" key="2">
    <source>
        <dbReference type="Pfam" id="PF25437"/>
    </source>
</evidence>
<proteinExistence type="predicted"/>
<feature type="domain" description="BRWD/PHIP N-terminal" evidence="2">
    <location>
        <begin position="50"/>
        <end position="133"/>
    </location>
</feature>
<dbReference type="GO" id="GO:0005634">
    <property type="term" value="C:nucleus"/>
    <property type="evidence" value="ECO:0007669"/>
    <property type="project" value="TreeGrafter"/>
</dbReference>
<dbReference type="GO" id="GO:0008360">
    <property type="term" value="P:regulation of cell shape"/>
    <property type="evidence" value="ECO:0007669"/>
    <property type="project" value="TreeGrafter"/>
</dbReference>
<evidence type="ECO:0000313" key="3">
    <source>
        <dbReference type="EMBL" id="RMX68817.1"/>
    </source>
</evidence>
<feature type="compositionally biased region" description="Basic and acidic residues" evidence="1">
    <location>
        <begin position="36"/>
        <end position="49"/>
    </location>
</feature>
<dbReference type="Pfam" id="PF25437">
    <property type="entry name" value="BRWD1_N"/>
    <property type="match status" value="1"/>
</dbReference>
<dbReference type="InterPro" id="IPR057452">
    <property type="entry name" value="BRWD/PHIP_N"/>
</dbReference>
<dbReference type="PANTHER" id="PTHR16266">
    <property type="entry name" value="WD REPEAT DOMAIN 9"/>
    <property type="match status" value="1"/>
</dbReference>
<dbReference type="EMBL" id="QLLG01000052">
    <property type="protein sequence ID" value="RMX68817.1"/>
    <property type="molecule type" value="Genomic_DNA"/>
</dbReference>
<feature type="compositionally biased region" description="Basic and acidic residues" evidence="1">
    <location>
        <begin position="1"/>
        <end position="13"/>
    </location>
</feature>
<dbReference type="GO" id="GO:0006357">
    <property type="term" value="P:regulation of transcription by RNA polymerase II"/>
    <property type="evidence" value="ECO:0007669"/>
    <property type="project" value="TreeGrafter"/>
</dbReference>
<dbReference type="STRING" id="542832.A0A3M6VQX5"/>